<evidence type="ECO:0000313" key="4">
    <source>
        <dbReference type="Proteomes" id="UP000313359"/>
    </source>
</evidence>
<dbReference type="AlphaFoldDB" id="A0A5C2S327"/>
<sequence>MADKEPPTHSAENSASHLSEDLASAAPSPPPSPSQVHLEGAPTTSTASPPIADDAAPDSAAAAPVKDDLQDEVDPYNFYNTLLKDNPLPFSYDPTTDKQRGPWLINKSGMGPRFRELPIEQFLKLVNKTGPTDDERKKFTKVDLTGVKVEKMKEKDWYPYMNATANSVFDAIDESKLVWLDTSTHKAPEPAVKGEKKPRTGTFNDAGVYWDSTAARLGTTLTERQRKTSKLTPKEMAARGKVGGRSWHWVAVPVEIKNTVQKSAFIFDDWKKQAPAPSEAAHPDCSATVVDEGSPATDSSASSRLPGQQRTEGHTQASDARRSKAEDDHIKRLIPPTIYGEAALAQFAEYMLNVLNYQHRVFCYAIYATRHMARLCCIDRGAIIVSTQFDWLNTDSPLHDFLWMVGHMSPEGLGYDPTAVLVEDEDKEAQLFKDMAKNSSVRPEIRKYVLAATAPGVPIYRISITPMAAPDDEKLPEDPSSQSKKSATSPPPDPSSASPPPPPAEPTDRYFLVGKPHFMTDSLVGRCTRGYVAYDLSTGNLCFIKDYWRPYVPGRSRPEHLVYERLQSSQVEGVATLICGGDVGGLRAQRTQFHTLLSHVKALPVTRIHYRLGTKEIGLPLEEFKNFRELSMVFYDAITAHFEAWTKAKVLHRDISVGNILIDPVTRKGILIDWDLCRLEWELGMGPTEPDRTGTWEFRSALLLQYPRKPHRLSDDLEAFIHTFRYLVLKYHVTDIPGMLKPFVKSMFEETGRVRGIKIGGNTKLDQFRHSAESPIRVENNPVLQAILEDFQTGCHLSYRQLDLEKMKALYGVFDPKLQASAPTVDVAEILPFRKRIPIPGGKGVHGSSTGAKEPSRGHGNKASVGERDAGSGHSEASEPCAVPGFLSHHGYLTDVLDRYQWPANRSVTRQDKARLNQFLFRGKVLDQDTQEDTPRISSRGISDMSVSSNADDVVPSNLYPSPSSALADLRSFLLSGTPRSGKRTRDEEEESGDGEMVDASNDSEDSYTDEEEGDPDAICEQKHKRPRL</sequence>
<dbReference type="STRING" id="1328759.A0A5C2S327"/>
<dbReference type="InterPro" id="IPR011009">
    <property type="entry name" value="Kinase-like_dom_sf"/>
</dbReference>
<organism evidence="3 4">
    <name type="scientific">Lentinus tigrinus ALCF2SS1-6</name>
    <dbReference type="NCBI Taxonomy" id="1328759"/>
    <lineage>
        <taxon>Eukaryota</taxon>
        <taxon>Fungi</taxon>
        <taxon>Dikarya</taxon>
        <taxon>Basidiomycota</taxon>
        <taxon>Agaricomycotina</taxon>
        <taxon>Agaricomycetes</taxon>
        <taxon>Polyporales</taxon>
        <taxon>Polyporaceae</taxon>
        <taxon>Lentinus</taxon>
    </lineage>
</organism>
<reference evidence="3" key="1">
    <citation type="journal article" date="2018" name="Genome Biol. Evol.">
        <title>Genomics and development of Lentinus tigrinus, a white-rot wood-decaying mushroom with dimorphic fruiting bodies.</title>
        <authorList>
            <person name="Wu B."/>
            <person name="Xu Z."/>
            <person name="Knudson A."/>
            <person name="Carlson A."/>
            <person name="Chen N."/>
            <person name="Kovaka S."/>
            <person name="LaButti K."/>
            <person name="Lipzen A."/>
            <person name="Pennachio C."/>
            <person name="Riley R."/>
            <person name="Schakwitz W."/>
            <person name="Umezawa K."/>
            <person name="Ohm R.A."/>
            <person name="Grigoriev I.V."/>
            <person name="Nagy L.G."/>
            <person name="Gibbons J."/>
            <person name="Hibbett D."/>
        </authorList>
    </citation>
    <scope>NUCLEOTIDE SEQUENCE [LARGE SCALE GENOMIC DNA]</scope>
    <source>
        <strain evidence="3">ALCF2SS1-6</strain>
    </source>
</reference>
<feature type="compositionally biased region" description="Pro residues" evidence="1">
    <location>
        <begin position="489"/>
        <end position="505"/>
    </location>
</feature>
<dbReference type="Proteomes" id="UP000313359">
    <property type="component" value="Unassembled WGS sequence"/>
</dbReference>
<dbReference type="OrthoDB" id="2751552at2759"/>
<dbReference type="Pfam" id="PF17667">
    <property type="entry name" value="Pkinase_fungal"/>
    <property type="match status" value="2"/>
</dbReference>
<feature type="domain" description="Fungal-type protein kinase" evidence="2">
    <location>
        <begin position="342"/>
        <end position="431"/>
    </location>
</feature>
<feature type="domain" description="Fungal-type protein kinase" evidence="2">
    <location>
        <begin position="507"/>
        <end position="725"/>
    </location>
</feature>
<feature type="compositionally biased region" description="Polar residues" evidence="1">
    <location>
        <begin position="296"/>
        <end position="318"/>
    </location>
</feature>
<evidence type="ECO:0000259" key="2">
    <source>
        <dbReference type="Pfam" id="PF17667"/>
    </source>
</evidence>
<feature type="compositionally biased region" description="Polar residues" evidence="1">
    <location>
        <begin position="936"/>
        <end position="951"/>
    </location>
</feature>
<dbReference type="PANTHER" id="PTHR38248">
    <property type="entry name" value="FUNK1 6"/>
    <property type="match status" value="1"/>
</dbReference>
<feature type="region of interest" description="Disordered" evidence="1">
    <location>
        <begin position="927"/>
        <end position="960"/>
    </location>
</feature>
<dbReference type="InterPro" id="IPR040976">
    <property type="entry name" value="Pkinase_fungal"/>
</dbReference>
<dbReference type="SUPFAM" id="SSF56112">
    <property type="entry name" value="Protein kinase-like (PK-like)"/>
    <property type="match status" value="1"/>
</dbReference>
<feature type="region of interest" description="Disordered" evidence="1">
    <location>
        <begin position="1"/>
        <end position="71"/>
    </location>
</feature>
<feature type="region of interest" description="Disordered" evidence="1">
    <location>
        <begin position="976"/>
        <end position="1029"/>
    </location>
</feature>
<dbReference type="PANTHER" id="PTHR38248:SF2">
    <property type="entry name" value="FUNK1 11"/>
    <property type="match status" value="1"/>
</dbReference>
<dbReference type="EMBL" id="ML122282">
    <property type="protein sequence ID" value="RPD57224.1"/>
    <property type="molecule type" value="Genomic_DNA"/>
</dbReference>
<keyword evidence="4" id="KW-1185">Reference proteome</keyword>
<protein>
    <recommendedName>
        <fullName evidence="2">Fungal-type protein kinase domain-containing protein</fullName>
    </recommendedName>
</protein>
<feature type="compositionally biased region" description="Low complexity" evidence="1">
    <location>
        <begin position="47"/>
        <end position="64"/>
    </location>
</feature>
<feature type="region of interest" description="Disordered" evidence="1">
    <location>
        <begin position="841"/>
        <end position="878"/>
    </location>
</feature>
<gene>
    <name evidence="3" type="ORF">L227DRAFT_613838</name>
</gene>
<feature type="region of interest" description="Disordered" evidence="1">
    <location>
        <begin position="470"/>
        <end position="510"/>
    </location>
</feature>
<name>A0A5C2S327_9APHY</name>
<accession>A0A5C2S327</accession>
<evidence type="ECO:0000256" key="1">
    <source>
        <dbReference type="SAM" id="MobiDB-lite"/>
    </source>
</evidence>
<proteinExistence type="predicted"/>
<dbReference type="Gene3D" id="1.10.510.10">
    <property type="entry name" value="Transferase(Phosphotransferase) domain 1"/>
    <property type="match status" value="1"/>
</dbReference>
<evidence type="ECO:0000313" key="3">
    <source>
        <dbReference type="EMBL" id="RPD57224.1"/>
    </source>
</evidence>
<feature type="region of interest" description="Disordered" evidence="1">
    <location>
        <begin position="277"/>
        <end position="327"/>
    </location>
</feature>
<feature type="compositionally biased region" description="Acidic residues" evidence="1">
    <location>
        <begin position="988"/>
        <end position="1018"/>
    </location>
</feature>